<gene>
    <name evidence="7" type="ORF">SP60_07885</name>
</gene>
<dbReference type="CDD" id="cd03351">
    <property type="entry name" value="LbH_UDP-GlcNAc_AT"/>
    <property type="match status" value="1"/>
</dbReference>
<dbReference type="RefSeq" id="WP_053952110.1">
    <property type="nucleotide sequence ID" value="NZ_CP010552.1"/>
</dbReference>
<dbReference type="GO" id="GO:0016020">
    <property type="term" value="C:membrane"/>
    <property type="evidence" value="ECO:0007669"/>
    <property type="project" value="GOC"/>
</dbReference>
<keyword evidence="3 7" id="KW-0808">Transferase</keyword>
<dbReference type="EMBL" id="CP010552">
    <property type="protein sequence ID" value="ALE53114.1"/>
    <property type="molecule type" value="Genomic_DNA"/>
</dbReference>
<dbReference type="Gene3D" id="2.160.10.10">
    <property type="entry name" value="Hexapeptide repeat proteins"/>
    <property type="match status" value="1"/>
</dbReference>
<dbReference type="Pfam" id="PF13720">
    <property type="entry name" value="Acetyltransf_11"/>
    <property type="match status" value="1"/>
</dbReference>
<evidence type="ECO:0000256" key="2">
    <source>
        <dbReference type="ARBA" id="ARBA00022556"/>
    </source>
</evidence>
<name>A0A0M4NY57_9GAMM</name>
<keyword evidence="8" id="KW-1185">Reference proteome</keyword>
<dbReference type="InterPro" id="IPR001451">
    <property type="entry name" value="Hexapep"/>
</dbReference>
<accession>A0A0M4NY57</accession>
<dbReference type="InterPro" id="IPR037157">
    <property type="entry name" value="Acetyltransf_C_sf"/>
</dbReference>
<dbReference type="PANTHER" id="PTHR43480">
    <property type="entry name" value="ACYL-[ACYL-CARRIER-PROTEIN]--UDP-N-ACETYLGLUCOSAMINE O-ACYLTRANSFERASE"/>
    <property type="match status" value="1"/>
</dbReference>
<keyword evidence="4" id="KW-0443">Lipid metabolism</keyword>
<dbReference type="GO" id="GO:0008780">
    <property type="term" value="F:acyl-[acyl-carrier-protein]-UDP-N-acetylglucosamine O-acyltransferase activity"/>
    <property type="evidence" value="ECO:0007669"/>
    <property type="project" value="InterPro"/>
</dbReference>
<evidence type="ECO:0000256" key="5">
    <source>
        <dbReference type="ARBA" id="ARBA00023315"/>
    </source>
</evidence>
<evidence type="ECO:0000259" key="6">
    <source>
        <dbReference type="Pfam" id="PF13720"/>
    </source>
</evidence>
<protein>
    <submittedName>
        <fullName evidence="7">UDP-N-acetylglucosamine acyltransferase</fullName>
    </submittedName>
</protein>
<dbReference type="SUPFAM" id="SSF51161">
    <property type="entry name" value="Trimeric LpxA-like enzymes"/>
    <property type="match status" value="1"/>
</dbReference>
<dbReference type="InterPro" id="IPR011004">
    <property type="entry name" value="Trimer_LpxA-like_sf"/>
</dbReference>
<evidence type="ECO:0000256" key="4">
    <source>
        <dbReference type="ARBA" id="ARBA00023098"/>
    </source>
</evidence>
<feature type="domain" description="UDP N-acetylglucosamine O-acyltransferase C-terminal" evidence="6">
    <location>
        <begin position="176"/>
        <end position="259"/>
    </location>
</feature>
<dbReference type="AlphaFoldDB" id="A0A0M4NY57"/>
<keyword evidence="2" id="KW-0441">Lipid A biosynthesis</keyword>
<reference evidence="7 8" key="1">
    <citation type="journal article" date="2015" name="Genome Announc.">
        <title>Genome Sequence of 'Candidatus Thioglobus autotrophica' Strain EF1, a Chemoautotroph from the SUP05 Clade of Marine Gammaproteobacteria.</title>
        <authorList>
            <person name="Shah V."/>
            <person name="Morris R.M."/>
        </authorList>
    </citation>
    <scope>NUCLEOTIDE SEQUENCE [LARGE SCALE GENOMIC DNA]</scope>
    <source>
        <strain evidence="7 8">EF1</strain>
    </source>
</reference>
<dbReference type="Pfam" id="PF00132">
    <property type="entry name" value="Hexapep"/>
    <property type="match status" value="1"/>
</dbReference>
<evidence type="ECO:0000256" key="3">
    <source>
        <dbReference type="ARBA" id="ARBA00022679"/>
    </source>
</evidence>
<evidence type="ECO:0000313" key="8">
    <source>
        <dbReference type="Proteomes" id="UP000058020"/>
    </source>
</evidence>
<dbReference type="Gene3D" id="1.20.1180.10">
    <property type="entry name" value="Udp N-acetylglucosamine O-acyltransferase, C-terminal domain"/>
    <property type="match status" value="1"/>
</dbReference>
<keyword evidence="1" id="KW-0444">Lipid biosynthesis</keyword>
<dbReference type="NCBIfam" id="TIGR01852">
    <property type="entry name" value="lipid_A_lpxA"/>
    <property type="match status" value="1"/>
</dbReference>
<dbReference type="KEGG" id="tho:SP60_07885"/>
<organism evidence="7 8">
    <name type="scientific">Candidatus Thioglobus autotrophicus</name>
    <dbReference type="NCBI Taxonomy" id="1705394"/>
    <lineage>
        <taxon>Bacteria</taxon>
        <taxon>Pseudomonadati</taxon>
        <taxon>Pseudomonadota</taxon>
        <taxon>Gammaproteobacteria</taxon>
        <taxon>Candidatus Pseudothioglobaceae</taxon>
        <taxon>Candidatus Thioglobus</taxon>
    </lineage>
</organism>
<evidence type="ECO:0000256" key="1">
    <source>
        <dbReference type="ARBA" id="ARBA00022516"/>
    </source>
</evidence>
<evidence type="ECO:0000313" key="7">
    <source>
        <dbReference type="EMBL" id="ALE53114.1"/>
    </source>
</evidence>
<dbReference type="NCBIfam" id="NF003657">
    <property type="entry name" value="PRK05289.1"/>
    <property type="match status" value="1"/>
</dbReference>
<dbReference type="PANTHER" id="PTHR43480:SF1">
    <property type="entry name" value="ACYL-[ACYL-CARRIER-PROTEIN]--UDP-N-ACETYLGLUCOSAMINE O-ACYLTRANSFERASE, MITOCHONDRIAL-RELATED"/>
    <property type="match status" value="1"/>
</dbReference>
<dbReference type="PIRSF" id="PIRSF000456">
    <property type="entry name" value="UDP-GlcNAc_acltr"/>
    <property type="match status" value="1"/>
</dbReference>
<dbReference type="InterPro" id="IPR029098">
    <property type="entry name" value="Acetyltransf_C"/>
</dbReference>
<dbReference type="GO" id="GO:0009245">
    <property type="term" value="P:lipid A biosynthetic process"/>
    <property type="evidence" value="ECO:0007669"/>
    <property type="project" value="UniProtKB-KW"/>
</dbReference>
<proteinExistence type="predicted"/>
<dbReference type="PATRIC" id="fig|1705394.5.peg.1576"/>
<keyword evidence="5 7" id="KW-0012">Acyltransferase</keyword>
<dbReference type="STRING" id="1705394.SP60_07885"/>
<dbReference type="Proteomes" id="UP000058020">
    <property type="component" value="Chromosome"/>
</dbReference>
<dbReference type="InterPro" id="IPR010137">
    <property type="entry name" value="Lipid_A_LpxA"/>
</dbReference>
<sequence length="265" mass="28928">MAIDPSAIIDPSAKVHKDAEICAYAVIGANVEIGAGTIVESHAVIQGPTKIGKNNHIYSFASIGGDPQDITYEEGQESNLVIGDENLIREFCTINRGTEKEKSLTRVGSNNMLMAYVHIAHDCQIGDHVIMSNNASLAGHVRVHDWAILGGFTLVKQFCMIGIHTYIGMGCHVNKDIPAYMVASGTQTRVRSINAEGMRRRGFSSSSIASIKRAFKVVYRESTGRLLDQMLKELEESESDSPEVMQFVNCIRGSKVGIMRGPVEE</sequence>
<dbReference type="OrthoDB" id="9807278at2"/>